<dbReference type="Proteomes" id="UP000729402">
    <property type="component" value="Unassembled WGS sequence"/>
</dbReference>
<comment type="caution">
    <text evidence="2">The sequence shown here is derived from an EMBL/GenBank/DDBJ whole genome shotgun (WGS) entry which is preliminary data.</text>
</comment>
<keyword evidence="3" id="KW-1185">Reference proteome</keyword>
<feature type="region of interest" description="Disordered" evidence="1">
    <location>
        <begin position="1"/>
        <end position="29"/>
    </location>
</feature>
<name>A0A8J5VVE5_ZIZPA</name>
<reference evidence="2" key="1">
    <citation type="journal article" date="2021" name="bioRxiv">
        <title>Whole Genome Assembly and Annotation of Northern Wild Rice, Zizania palustris L., Supports a Whole Genome Duplication in the Zizania Genus.</title>
        <authorList>
            <person name="Haas M."/>
            <person name="Kono T."/>
            <person name="Macchietto M."/>
            <person name="Millas R."/>
            <person name="McGilp L."/>
            <person name="Shao M."/>
            <person name="Duquette J."/>
            <person name="Hirsch C.N."/>
            <person name="Kimball J."/>
        </authorList>
    </citation>
    <scope>NUCLEOTIDE SEQUENCE</scope>
    <source>
        <tissue evidence="2">Fresh leaf tissue</tissue>
    </source>
</reference>
<dbReference type="AlphaFoldDB" id="A0A8J5VVE5"/>
<evidence type="ECO:0000256" key="1">
    <source>
        <dbReference type="SAM" id="MobiDB-lite"/>
    </source>
</evidence>
<organism evidence="2 3">
    <name type="scientific">Zizania palustris</name>
    <name type="common">Northern wild rice</name>
    <dbReference type="NCBI Taxonomy" id="103762"/>
    <lineage>
        <taxon>Eukaryota</taxon>
        <taxon>Viridiplantae</taxon>
        <taxon>Streptophyta</taxon>
        <taxon>Embryophyta</taxon>
        <taxon>Tracheophyta</taxon>
        <taxon>Spermatophyta</taxon>
        <taxon>Magnoliopsida</taxon>
        <taxon>Liliopsida</taxon>
        <taxon>Poales</taxon>
        <taxon>Poaceae</taxon>
        <taxon>BOP clade</taxon>
        <taxon>Oryzoideae</taxon>
        <taxon>Oryzeae</taxon>
        <taxon>Zizaniinae</taxon>
        <taxon>Zizania</taxon>
    </lineage>
</organism>
<evidence type="ECO:0000313" key="3">
    <source>
        <dbReference type="Proteomes" id="UP000729402"/>
    </source>
</evidence>
<sequence>MDCRVGAARSPDRRGSNAHGGKKRPHGREDFFFGTHADRCIMAEAFSSGPHYICTHTVLAQIKAAAAGLYHHARRYSSQANRRTTLAAHQQQAA</sequence>
<proteinExistence type="predicted"/>
<gene>
    <name evidence="2" type="ORF">GUJ93_ZPchr0015g6698</name>
</gene>
<reference evidence="2" key="2">
    <citation type="submission" date="2021-02" db="EMBL/GenBank/DDBJ databases">
        <authorList>
            <person name="Kimball J.A."/>
            <person name="Haas M.W."/>
            <person name="Macchietto M."/>
            <person name="Kono T."/>
            <person name="Duquette J."/>
            <person name="Shao M."/>
        </authorList>
    </citation>
    <scope>NUCLEOTIDE SEQUENCE</scope>
    <source>
        <tissue evidence="2">Fresh leaf tissue</tissue>
    </source>
</reference>
<dbReference type="EMBL" id="JAAALK010000085">
    <property type="protein sequence ID" value="KAG8083190.1"/>
    <property type="molecule type" value="Genomic_DNA"/>
</dbReference>
<protein>
    <submittedName>
        <fullName evidence="2">Uncharacterized protein</fullName>
    </submittedName>
</protein>
<evidence type="ECO:0000313" key="2">
    <source>
        <dbReference type="EMBL" id="KAG8083190.1"/>
    </source>
</evidence>
<accession>A0A8J5VVE5</accession>